<organism evidence="2 3">
    <name type="scientific">Helicoverpa armigera</name>
    <name type="common">Cotton bollworm</name>
    <name type="synonym">Heliothis armigera</name>
    <dbReference type="NCBI Taxonomy" id="29058"/>
    <lineage>
        <taxon>Eukaryota</taxon>
        <taxon>Metazoa</taxon>
        <taxon>Ecdysozoa</taxon>
        <taxon>Arthropoda</taxon>
        <taxon>Hexapoda</taxon>
        <taxon>Insecta</taxon>
        <taxon>Pterygota</taxon>
        <taxon>Neoptera</taxon>
        <taxon>Endopterygota</taxon>
        <taxon>Lepidoptera</taxon>
        <taxon>Glossata</taxon>
        <taxon>Ditrysia</taxon>
        <taxon>Noctuoidea</taxon>
        <taxon>Noctuidae</taxon>
        <taxon>Heliothinae</taxon>
        <taxon>Helicoverpa</taxon>
    </lineage>
</organism>
<keyword evidence="3" id="KW-1185">Reference proteome</keyword>
<sequence>MDQLLHQVASNMEKQLDSEIERLETLDSSDLEAIRQQRIAEMKKRAKAKQEWMAN</sequence>
<dbReference type="OrthoDB" id="10257948at2759"/>
<name>A0A2W1B9Q1_HELAM</name>
<feature type="coiled-coil region" evidence="1">
    <location>
        <begin position="9"/>
        <end position="51"/>
    </location>
</feature>
<proteinExistence type="predicted"/>
<accession>A0A2W1B9Q1</accession>
<reference evidence="2 3" key="1">
    <citation type="journal article" date="2017" name="BMC Biol.">
        <title>Genomic innovations, transcriptional plasticity and gene loss underlying the evolution and divergence of two highly polyphagous and invasive Helicoverpa pest species.</title>
        <authorList>
            <person name="Pearce S.L."/>
            <person name="Clarke D.F."/>
            <person name="East P.D."/>
            <person name="Elfekih S."/>
            <person name="Gordon K.H."/>
            <person name="Jermiin L.S."/>
            <person name="McGaughran A."/>
            <person name="Oakeshott J.G."/>
            <person name="Papanikolaou A."/>
            <person name="Perera O.P."/>
            <person name="Rane R.V."/>
            <person name="Richards S."/>
            <person name="Tay W.T."/>
            <person name="Walsh T.K."/>
            <person name="Anderson A."/>
            <person name="Anderson C.J."/>
            <person name="Asgari S."/>
            <person name="Board P.G."/>
            <person name="Bretschneider A."/>
            <person name="Campbell P.M."/>
            <person name="Chertemps T."/>
            <person name="Christeller J.T."/>
            <person name="Coppin C.W."/>
            <person name="Downes S.J."/>
            <person name="Duan G."/>
            <person name="Farnsworth C.A."/>
            <person name="Good R.T."/>
            <person name="Han L.B."/>
            <person name="Han Y.C."/>
            <person name="Hatje K."/>
            <person name="Horne I."/>
            <person name="Huang Y.P."/>
            <person name="Hughes D.S."/>
            <person name="Jacquin-Joly E."/>
            <person name="James W."/>
            <person name="Jhangiani S."/>
            <person name="Kollmar M."/>
            <person name="Kuwar S.S."/>
            <person name="Li S."/>
            <person name="Liu N.Y."/>
            <person name="Maibeche M.T."/>
            <person name="Miller J.R."/>
            <person name="Montagne N."/>
            <person name="Perry T."/>
            <person name="Qu J."/>
            <person name="Song S.V."/>
            <person name="Sutton G.G."/>
            <person name="Vogel H."/>
            <person name="Walenz B.P."/>
            <person name="Xu W."/>
            <person name="Zhang H.J."/>
            <person name="Zou Z."/>
            <person name="Batterham P."/>
            <person name="Edwards O.R."/>
            <person name="Feyereisen R."/>
            <person name="Gibbs R.A."/>
            <person name="Heckel D.G."/>
            <person name="McGrath A."/>
            <person name="Robin C."/>
            <person name="Scherer S.E."/>
            <person name="Worley K.C."/>
            <person name="Wu Y.D."/>
        </authorList>
    </citation>
    <scope>NUCLEOTIDE SEQUENCE [LARGE SCALE GENOMIC DNA]</scope>
    <source>
        <strain evidence="2">Harm_GR_Male_#8</strain>
        <tissue evidence="2">Whole organism</tissue>
    </source>
</reference>
<evidence type="ECO:0000256" key="1">
    <source>
        <dbReference type="SAM" id="Coils"/>
    </source>
</evidence>
<evidence type="ECO:0000313" key="2">
    <source>
        <dbReference type="EMBL" id="PZC71075.1"/>
    </source>
</evidence>
<keyword evidence="1" id="KW-0175">Coiled coil</keyword>
<dbReference type="EMBL" id="KZ150384">
    <property type="protein sequence ID" value="PZC71075.1"/>
    <property type="molecule type" value="Genomic_DNA"/>
</dbReference>
<dbReference type="Proteomes" id="UP000249218">
    <property type="component" value="Unassembled WGS sequence"/>
</dbReference>
<gene>
    <name evidence="2" type="primary">HaOG214160</name>
    <name evidence="2" type="ORF">B5X24_HaOG214160</name>
</gene>
<protein>
    <submittedName>
        <fullName evidence="2">Uncharacterized protein</fullName>
    </submittedName>
</protein>
<feature type="non-terminal residue" evidence="2">
    <location>
        <position position="55"/>
    </location>
</feature>
<dbReference type="AlphaFoldDB" id="A0A2W1B9Q1"/>
<evidence type="ECO:0000313" key="3">
    <source>
        <dbReference type="Proteomes" id="UP000249218"/>
    </source>
</evidence>